<keyword evidence="3" id="KW-1185">Reference proteome</keyword>
<evidence type="ECO:0000313" key="2">
    <source>
        <dbReference type="EMBL" id="KAF7409986.1"/>
    </source>
</evidence>
<dbReference type="AlphaFoldDB" id="A0A834KNE2"/>
<gene>
    <name evidence="2" type="ORF">HZH68_004367</name>
</gene>
<reference evidence="2" key="1">
    <citation type="journal article" date="2020" name="G3 (Bethesda)">
        <title>High-Quality Assemblies for Three Invasive Social Wasps from the &lt;i&gt;Vespula&lt;/i&gt; Genus.</title>
        <authorList>
            <person name="Harrop T.W.R."/>
            <person name="Guhlin J."/>
            <person name="McLaughlin G.M."/>
            <person name="Permina E."/>
            <person name="Stockwell P."/>
            <person name="Gilligan J."/>
            <person name="Le Lec M.F."/>
            <person name="Gruber M.A.M."/>
            <person name="Quinn O."/>
            <person name="Lovegrove M."/>
            <person name="Duncan E.J."/>
            <person name="Remnant E.J."/>
            <person name="Van Eeckhoven J."/>
            <person name="Graham B."/>
            <person name="Knapp R.A."/>
            <person name="Langford K.W."/>
            <person name="Kronenberg Z."/>
            <person name="Press M.O."/>
            <person name="Eacker S.M."/>
            <person name="Wilson-Rankin E.E."/>
            <person name="Purcell J."/>
            <person name="Lester P.J."/>
            <person name="Dearden P.K."/>
        </authorList>
    </citation>
    <scope>NUCLEOTIDE SEQUENCE</scope>
    <source>
        <strain evidence="2">Linc-1</strain>
    </source>
</reference>
<evidence type="ECO:0000256" key="1">
    <source>
        <dbReference type="SAM" id="MobiDB-lite"/>
    </source>
</evidence>
<feature type="compositionally biased region" description="Acidic residues" evidence="1">
    <location>
        <begin position="52"/>
        <end position="87"/>
    </location>
</feature>
<accession>A0A834KNE2</accession>
<dbReference type="EMBL" id="JACSDZ010000003">
    <property type="protein sequence ID" value="KAF7409986.1"/>
    <property type="molecule type" value="Genomic_DNA"/>
</dbReference>
<comment type="caution">
    <text evidence="2">The sequence shown here is derived from an EMBL/GenBank/DDBJ whole genome shotgun (WGS) entry which is preliminary data.</text>
</comment>
<feature type="region of interest" description="Disordered" evidence="1">
    <location>
        <begin position="52"/>
        <end position="102"/>
    </location>
</feature>
<name>A0A834KNE2_VESGE</name>
<organism evidence="2 3">
    <name type="scientific">Vespula germanica</name>
    <name type="common">German yellow jacket</name>
    <name type="synonym">Paravespula germanica</name>
    <dbReference type="NCBI Taxonomy" id="30212"/>
    <lineage>
        <taxon>Eukaryota</taxon>
        <taxon>Metazoa</taxon>
        <taxon>Ecdysozoa</taxon>
        <taxon>Arthropoda</taxon>
        <taxon>Hexapoda</taxon>
        <taxon>Insecta</taxon>
        <taxon>Pterygota</taxon>
        <taxon>Neoptera</taxon>
        <taxon>Endopterygota</taxon>
        <taxon>Hymenoptera</taxon>
        <taxon>Apocrita</taxon>
        <taxon>Aculeata</taxon>
        <taxon>Vespoidea</taxon>
        <taxon>Vespidae</taxon>
        <taxon>Vespinae</taxon>
        <taxon>Vespula</taxon>
    </lineage>
</organism>
<sequence>MKSIWNPGTRGIPFPRSKIYPCGISRNDGNIGLARHTALCITVDLNNSSFDIEFENDDDDDDDDDDDYDDEDDDVDVDVDVDVDDNGEPITLLCREQREVER</sequence>
<dbReference type="Proteomes" id="UP000617340">
    <property type="component" value="Unassembled WGS sequence"/>
</dbReference>
<evidence type="ECO:0000313" key="3">
    <source>
        <dbReference type="Proteomes" id="UP000617340"/>
    </source>
</evidence>
<proteinExistence type="predicted"/>
<protein>
    <submittedName>
        <fullName evidence="2">Uncharacterized protein</fullName>
    </submittedName>
</protein>